<proteinExistence type="predicted"/>
<protein>
    <submittedName>
        <fullName evidence="1">Uncharacterized protein</fullName>
    </submittedName>
</protein>
<name>X1H228_9ZZZZ</name>
<dbReference type="AlphaFoldDB" id="X1H228"/>
<reference evidence="1" key="1">
    <citation type="journal article" date="2014" name="Front. Microbiol.">
        <title>High frequency of phylogenetically diverse reductive dehalogenase-homologous genes in deep subseafloor sedimentary metagenomes.</title>
        <authorList>
            <person name="Kawai M."/>
            <person name="Futagami T."/>
            <person name="Toyoda A."/>
            <person name="Takaki Y."/>
            <person name="Nishi S."/>
            <person name="Hori S."/>
            <person name="Arai W."/>
            <person name="Tsubouchi T."/>
            <person name="Morono Y."/>
            <person name="Uchiyama I."/>
            <person name="Ito T."/>
            <person name="Fujiyama A."/>
            <person name="Inagaki F."/>
            <person name="Takami H."/>
        </authorList>
    </citation>
    <scope>NUCLEOTIDE SEQUENCE</scope>
    <source>
        <strain evidence="1">Expedition CK06-06</strain>
    </source>
</reference>
<feature type="non-terminal residue" evidence="1">
    <location>
        <position position="219"/>
    </location>
</feature>
<gene>
    <name evidence="1" type="ORF">S03H2_48410</name>
</gene>
<organism evidence="1">
    <name type="scientific">marine sediment metagenome</name>
    <dbReference type="NCBI Taxonomy" id="412755"/>
    <lineage>
        <taxon>unclassified sequences</taxon>
        <taxon>metagenomes</taxon>
        <taxon>ecological metagenomes</taxon>
    </lineage>
</organism>
<dbReference type="EMBL" id="BARU01030520">
    <property type="protein sequence ID" value="GAH64211.1"/>
    <property type="molecule type" value="Genomic_DNA"/>
</dbReference>
<evidence type="ECO:0000313" key="1">
    <source>
        <dbReference type="EMBL" id="GAH64211.1"/>
    </source>
</evidence>
<comment type="caution">
    <text evidence="1">The sequence shown here is derived from an EMBL/GenBank/DDBJ whole genome shotgun (WGS) entry which is preliminary data.</text>
</comment>
<sequence>MAVIDVIEQGESRTVDVSKESIRTVRVYTVTFDNTDDPAKRPLLARNASDGTTTVPYRHQRHPYNVWLYVKSKHVDTKGPFLYEVTVYYESFTDPWSSPDSSPMPISPLLQPPEVSWTFAKSNEPIAHDIYGKPITNSAGDSFDPPPTRDFDDLVLRVVRNEPEFNALRAAEYKGAVNSDVFLGFAPGIVRIEVFSGVKQYTAGLVYWKVTYEFYIRWD</sequence>
<accession>X1H228</accession>